<reference evidence="11 12" key="1">
    <citation type="submission" date="2023-09" db="EMBL/GenBank/DDBJ databases">
        <title>Nesidiocoris tenuis whole genome shotgun sequence.</title>
        <authorList>
            <person name="Shibata T."/>
            <person name="Shimoda M."/>
            <person name="Kobayashi T."/>
            <person name="Uehara T."/>
        </authorList>
    </citation>
    <scope>NUCLEOTIDE SEQUENCE [LARGE SCALE GENOMIC DNA]</scope>
    <source>
        <strain evidence="11 12">Japan</strain>
    </source>
</reference>
<gene>
    <name evidence="11" type="ORF">NTJ_07387</name>
</gene>
<dbReference type="PANTHER" id="PTHR21137">
    <property type="entry name" value="ODORANT RECEPTOR"/>
    <property type="match status" value="1"/>
</dbReference>
<feature type="transmembrane region" description="Helical" evidence="10">
    <location>
        <begin position="283"/>
        <end position="302"/>
    </location>
</feature>
<accession>A0ABN7AR97</accession>
<evidence type="ECO:0000256" key="1">
    <source>
        <dbReference type="ARBA" id="ARBA00004651"/>
    </source>
</evidence>
<keyword evidence="7 10" id="KW-0472">Membrane</keyword>
<evidence type="ECO:0000256" key="5">
    <source>
        <dbReference type="ARBA" id="ARBA00022725"/>
    </source>
</evidence>
<evidence type="ECO:0000256" key="3">
    <source>
        <dbReference type="ARBA" id="ARBA00022606"/>
    </source>
</evidence>
<dbReference type="Proteomes" id="UP001307889">
    <property type="component" value="Chromosome 5"/>
</dbReference>
<evidence type="ECO:0000256" key="2">
    <source>
        <dbReference type="ARBA" id="ARBA00022475"/>
    </source>
</evidence>
<evidence type="ECO:0000256" key="7">
    <source>
        <dbReference type="ARBA" id="ARBA00023136"/>
    </source>
</evidence>
<evidence type="ECO:0000256" key="6">
    <source>
        <dbReference type="ARBA" id="ARBA00022989"/>
    </source>
</evidence>
<sequence length="409" mass="47066">MFRGGKPHNPGGKNYIKDSFERHINLLKFLGVKIEYGDTFRRKWALSDYLLIISIFLVLSLSCASQIMALIRIDGNISSKGVNVIFLMLNLSTAFKLLLMQFNSDSLAKLLAALRTEGVPASSPILIKIKTITEFYLVITFAILAMFAASPWLSGKRALPIKFWFPFETKNFLHFLFSYFFAYADFALITYTMEAVDTLLLLIAGMICQRLVAIQNALITVGAEEPLLKKGWKRFKTKEDNMGLNISRLTTLSRDETLLRECIREHVDITKLVRTFDIVLDDLFLIQVFSSIIISTISFYTVYKISDPFAKNQIVFPIIAVTMLQFFMYCWIGESISDHSDDLHRSLYLSKWYKCREKIMKSMVIMTTFTKNHFRLAGGHIFKIDFSTFTMVFQESFSLFMVLRALYAE</sequence>
<protein>
    <recommendedName>
        <fullName evidence="10">Odorant receptor</fullName>
    </recommendedName>
</protein>
<feature type="transmembrane region" description="Helical" evidence="10">
    <location>
        <begin position="199"/>
        <end position="223"/>
    </location>
</feature>
<dbReference type="Pfam" id="PF02949">
    <property type="entry name" value="7tm_6"/>
    <property type="match status" value="1"/>
</dbReference>
<keyword evidence="2" id="KW-1003">Cell membrane</keyword>
<keyword evidence="3 10" id="KW-0716">Sensory transduction</keyword>
<keyword evidence="5 10" id="KW-0552">Olfaction</keyword>
<organism evidence="11 12">
    <name type="scientific">Nesidiocoris tenuis</name>
    <dbReference type="NCBI Taxonomy" id="355587"/>
    <lineage>
        <taxon>Eukaryota</taxon>
        <taxon>Metazoa</taxon>
        <taxon>Ecdysozoa</taxon>
        <taxon>Arthropoda</taxon>
        <taxon>Hexapoda</taxon>
        <taxon>Insecta</taxon>
        <taxon>Pterygota</taxon>
        <taxon>Neoptera</taxon>
        <taxon>Paraneoptera</taxon>
        <taxon>Hemiptera</taxon>
        <taxon>Heteroptera</taxon>
        <taxon>Panheteroptera</taxon>
        <taxon>Cimicomorpha</taxon>
        <taxon>Miridae</taxon>
        <taxon>Dicyphina</taxon>
        <taxon>Nesidiocoris</taxon>
    </lineage>
</organism>
<feature type="transmembrane region" description="Helical" evidence="10">
    <location>
        <begin position="83"/>
        <end position="102"/>
    </location>
</feature>
<dbReference type="InterPro" id="IPR004117">
    <property type="entry name" value="7tm6_olfct_rcpt"/>
</dbReference>
<evidence type="ECO:0000313" key="11">
    <source>
        <dbReference type="EMBL" id="BES94578.1"/>
    </source>
</evidence>
<keyword evidence="12" id="KW-1185">Reference proteome</keyword>
<keyword evidence="4 10" id="KW-0812">Transmembrane</keyword>
<proteinExistence type="inferred from homology"/>
<evidence type="ECO:0000256" key="9">
    <source>
        <dbReference type="ARBA" id="ARBA00023224"/>
    </source>
</evidence>
<dbReference type="PANTHER" id="PTHR21137:SF35">
    <property type="entry name" value="ODORANT RECEPTOR 19A-RELATED"/>
    <property type="match status" value="1"/>
</dbReference>
<comment type="subcellular location">
    <subcellularLocation>
        <location evidence="1 10">Cell membrane</location>
        <topology evidence="1 10">Multi-pass membrane protein</topology>
    </subcellularLocation>
</comment>
<dbReference type="EMBL" id="AP028913">
    <property type="protein sequence ID" value="BES94578.1"/>
    <property type="molecule type" value="Genomic_DNA"/>
</dbReference>
<name>A0ABN7AR97_9HEMI</name>
<evidence type="ECO:0000256" key="4">
    <source>
        <dbReference type="ARBA" id="ARBA00022692"/>
    </source>
</evidence>
<evidence type="ECO:0000256" key="10">
    <source>
        <dbReference type="RuleBase" id="RU351113"/>
    </source>
</evidence>
<feature type="transmembrane region" description="Helical" evidence="10">
    <location>
        <begin position="135"/>
        <end position="153"/>
    </location>
</feature>
<feature type="transmembrane region" description="Helical" evidence="10">
    <location>
        <begin position="173"/>
        <end position="193"/>
    </location>
</feature>
<comment type="similarity">
    <text evidence="10">Belongs to the insect chemoreceptor superfamily. Heteromeric odorant receptor channel (TC 1.A.69) family.</text>
</comment>
<evidence type="ECO:0000313" key="12">
    <source>
        <dbReference type="Proteomes" id="UP001307889"/>
    </source>
</evidence>
<evidence type="ECO:0000256" key="8">
    <source>
        <dbReference type="ARBA" id="ARBA00023170"/>
    </source>
</evidence>
<feature type="transmembrane region" description="Helical" evidence="10">
    <location>
        <begin position="49"/>
        <end position="71"/>
    </location>
</feature>
<keyword evidence="9 10" id="KW-0807">Transducer</keyword>
<keyword evidence="6 10" id="KW-1133">Transmembrane helix</keyword>
<keyword evidence="8 10" id="KW-0675">Receptor</keyword>
<feature type="transmembrane region" description="Helical" evidence="10">
    <location>
        <begin position="314"/>
        <end position="332"/>
    </location>
</feature>